<dbReference type="PANTHER" id="PTHR10443:SF12">
    <property type="entry name" value="DIPEPTIDASE"/>
    <property type="match status" value="1"/>
</dbReference>
<accession>F8L5P2</accession>
<protein>
    <submittedName>
        <fullName evidence="1">Uncharacterized protein in pqqA 5'region</fullName>
    </submittedName>
</protein>
<dbReference type="STRING" id="331113.SNE_A20650"/>
<dbReference type="InterPro" id="IPR032466">
    <property type="entry name" value="Metal_Hydrolase"/>
</dbReference>
<dbReference type="Gene3D" id="3.20.20.140">
    <property type="entry name" value="Metal-dependent hydrolases"/>
    <property type="match status" value="1"/>
</dbReference>
<sequence>MSVPVIDLHCDLLAYLRVDPKKNSPLDPISNCSIPLLEKGNVRLQTLALWSETTKGSYKRYTEELYAYYKMLRDFKERVASITNYTPEKKRVHFALAIENLSCLLEEKEPFEYLIERLKSLEDPLVYASLTWNEENRFGGGNLTQVGLKREGEIALEILAEEGIAVDLSHTSDPLADDILNYIHKKSLKLRPIASHSNFRSILNCPRNLPDAVAKEIANFGGVIGINFIRVFIGEQNEDFLKHIQYGIELVGSDAIALGGDLFGGIETPTLQDLKPYYLQFDSSACYPEFFQFLEKELSHNQIKKIAHLNAEQFLMKQGLIHKEEVNNGTCTP</sequence>
<dbReference type="OrthoDB" id="17254at2"/>
<dbReference type="InterPro" id="IPR008257">
    <property type="entry name" value="Pept_M19"/>
</dbReference>
<dbReference type="HOGENOM" id="CLU_031404_2_2_0"/>
<dbReference type="KEGG" id="sng:SNE_A20650"/>
<reference evidence="1 2" key="2">
    <citation type="journal article" date="2011" name="Mol. Biol. Evol.">
        <title>Unity in variety--the pan-genome of the Chlamydiae.</title>
        <authorList>
            <person name="Collingro A."/>
            <person name="Tischler P."/>
            <person name="Weinmaier T."/>
            <person name="Penz T."/>
            <person name="Heinz E."/>
            <person name="Brunham R.C."/>
            <person name="Read T.D."/>
            <person name="Bavoil P.M."/>
            <person name="Sachse K."/>
            <person name="Kahane S."/>
            <person name="Friedman M.G."/>
            <person name="Rattei T."/>
            <person name="Myers G.S."/>
            <person name="Horn M."/>
        </authorList>
    </citation>
    <scope>NUCLEOTIDE SEQUENCE [LARGE SCALE GENOMIC DNA]</scope>
    <source>
        <strain evidence="2">ATCC VR-1471 / Z</strain>
    </source>
</reference>
<evidence type="ECO:0000313" key="1">
    <source>
        <dbReference type="EMBL" id="CCB89942.1"/>
    </source>
</evidence>
<dbReference type="GO" id="GO:0070573">
    <property type="term" value="F:metallodipeptidase activity"/>
    <property type="evidence" value="ECO:0007669"/>
    <property type="project" value="InterPro"/>
</dbReference>
<dbReference type="EMBL" id="FR872582">
    <property type="protein sequence ID" value="CCB89942.1"/>
    <property type="molecule type" value="Genomic_DNA"/>
</dbReference>
<keyword evidence="2" id="KW-1185">Reference proteome</keyword>
<dbReference type="PROSITE" id="PS51365">
    <property type="entry name" value="RENAL_DIPEPTIDASE_2"/>
    <property type="match status" value="1"/>
</dbReference>
<proteinExistence type="predicted"/>
<dbReference type="SUPFAM" id="SSF51556">
    <property type="entry name" value="Metallo-dependent hydrolases"/>
    <property type="match status" value="1"/>
</dbReference>
<dbReference type="PANTHER" id="PTHR10443">
    <property type="entry name" value="MICROSOMAL DIPEPTIDASE"/>
    <property type="match status" value="1"/>
</dbReference>
<organism evidence="1 2">
    <name type="scientific">Simkania negevensis (strain ATCC VR-1471 / DSM 27360 / Z)</name>
    <dbReference type="NCBI Taxonomy" id="331113"/>
    <lineage>
        <taxon>Bacteria</taxon>
        <taxon>Pseudomonadati</taxon>
        <taxon>Chlamydiota</taxon>
        <taxon>Chlamydiia</taxon>
        <taxon>Parachlamydiales</taxon>
        <taxon>Simkaniaceae</taxon>
        <taxon>Simkania</taxon>
    </lineage>
</organism>
<dbReference type="Proteomes" id="UP000000496">
    <property type="component" value="Chromosome gsn.131"/>
</dbReference>
<name>F8L5P2_SIMNZ</name>
<reference key="1">
    <citation type="journal article" date="2011" name="Mol. Biol. Evol.">
        <title>Unity in variety -- the pan-genome of the Chlamydiae.</title>
        <authorList>
            <person name="Collingro A."/>
            <person name="Tischler P."/>
            <person name="Weinmaier T."/>
            <person name="Penz T."/>
            <person name="Heinz E."/>
            <person name="Brunham R.C."/>
            <person name="Read T.D."/>
            <person name="Bavoil P.M."/>
            <person name="Sachse K."/>
            <person name="Kahane S."/>
            <person name="Friedman M.G."/>
            <person name="Rattei T."/>
            <person name="Myers G.S.A."/>
            <person name="Horn M."/>
        </authorList>
    </citation>
    <scope>NUCLEOTIDE SEQUENCE</scope>
    <source>
        <strain>Z</strain>
    </source>
</reference>
<dbReference type="AlphaFoldDB" id="F8L5P2"/>
<gene>
    <name evidence="1" type="ordered locus">SNE_A20650</name>
</gene>
<dbReference type="Pfam" id="PF01244">
    <property type="entry name" value="Peptidase_M19"/>
    <property type="match status" value="1"/>
</dbReference>
<dbReference type="RefSeq" id="WP_013944408.1">
    <property type="nucleotide sequence ID" value="NC_015713.1"/>
</dbReference>
<evidence type="ECO:0000313" key="2">
    <source>
        <dbReference type="Proteomes" id="UP000000496"/>
    </source>
</evidence>
<dbReference type="GO" id="GO:0006508">
    <property type="term" value="P:proteolysis"/>
    <property type="evidence" value="ECO:0007669"/>
    <property type="project" value="InterPro"/>
</dbReference>
<dbReference type="eggNOG" id="COG2355">
    <property type="taxonomic scope" value="Bacteria"/>
</dbReference>